<name>A0A0M3JQ65_ANISI</name>
<evidence type="ECO:0000313" key="1">
    <source>
        <dbReference type="EMBL" id="VDK40187.1"/>
    </source>
</evidence>
<evidence type="ECO:0000313" key="3">
    <source>
        <dbReference type="WBParaSite" id="ASIM_0000981601-mRNA-1"/>
    </source>
</evidence>
<proteinExistence type="predicted"/>
<dbReference type="AlphaFoldDB" id="A0A0M3JQ65"/>
<dbReference type="WBParaSite" id="ASIM_0000981601-mRNA-1">
    <property type="protein sequence ID" value="ASIM_0000981601-mRNA-1"/>
    <property type="gene ID" value="ASIM_0000981601"/>
</dbReference>
<protein>
    <submittedName>
        <fullName evidence="3">Cadherin domain-containing protein</fullName>
    </submittedName>
</protein>
<dbReference type="EMBL" id="UYRR01029534">
    <property type="protein sequence ID" value="VDK40187.1"/>
    <property type="molecule type" value="Genomic_DNA"/>
</dbReference>
<gene>
    <name evidence="1" type="ORF">ASIM_LOCUS9541</name>
</gene>
<accession>A0A0M3JQ65</accession>
<keyword evidence="2" id="KW-1185">Reference proteome</keyword>
<sequence length="73" mass="8269">MSRLELSGVLSAVNAFAIHDNGHFAYLFDPRVNATIRIDIRNGTRDVLRWLVISIYDDECEKIPTPRLAVKLA</sequence>
<organism evidence="3">
    <name type="scientific">Anisakis simplex</name>
    <name type="common">Herring worm</name>
    <dbReference type="NCBI Taxonomy" id="6269"/>
    <lineage>
        <taxon>Eukaryota</taxon>
        <taxon>Metazoa</taxon>
        <taxon>Ecdysozoa</taxon>
        <taxon>Nematoda</taxon>
        <taxon>Chromadorea</taxon>
        <taxon>Rhabditida</taxon>
        <taxon>Spirurina</taxon>
        <taxon>Ascaridomorpha</taxon>
        <taxon>Ascaridoidea</taxon>
        <taxon>Anisakidae</taxon>
        <taxon>Anisakis</taxon>
        <taxon>Anisakis simplex complex</taxon>
    </lineage>
</organism>
<evidence type="ECO:0000313" key="2">
    <source>
        <dbReference type="Proteomes" id="UP000267096"/>
    </source>
</evidence>
<dbReference type="Proteomes" id="UP000267096">
    <property type="component" value="Unassembled WGS sequence"/>
</dbReference>
<reference evidence="1 2" key="2">
    <citation type="submission" date="2018-11" db="EMBL/GenBank/DDBJ databases">
        <authorList>
            <consortium name="Pathogen Informatics"/>
        </authorList>
    </citation>
    <scope>NUCLEOTIDE SEQUENCE [LARGE SCALE GENOMIC DNA]</scope>
</reference>
<reference evidence="3" key="1">
    <citation type="submission" date="2017-02" db="UniProtKB">
        <authorList>
            <consortium name="WormBaseParasite"/>
        </authorList>
    </citation>
    <scope>IDENTIFICATION</scope>
</reference>